<dbReference type="Gene3D" id="1.10.630.10">
    <property type="entry name" value="Cytochrome P450"/>
    <property type="match status" value="3"/>
</dbReference>
<dbReference type="PANTHER" id="PTHR47950:SF48">
    <property type="entry name" value="CYTOCHROME P450 FAMILY PROTEIN, EXPRESSED"/>
    <property type="match status" value="1"/>
</dbReference>
<dbReference type="FunFam" id="1.10.630.10:FF:000007">
    <property type="entry name" value="Cytochrome P450 76C4"/>
    <property type="match status" value="3"/>
</dbReference>
<dbReference type="InterPro" id="IPR036396">
    <property type="entry name" value="Cyt_P450_sf"/>
</dbReference>
<dbReference type="InterPro" id="IPR002401">
    <property type="entry name" value="Cyt_P450_E_grp-I"/>
</dbReference>
<evidence type="ECO:0000256" key="7">
    <source>
        <dbReference type="SAM" id="Phobius"/>
    </source>
</evidence>
<evidence type="ECO:0000256" key="6">
    <source>
        <dbReference type="PIRSR" id="PIRSR602401-1"/>
    </source>
</evidence>
<dbReference type="Pfam" id="PF00067">
    <property type="entry name" value="p450"/>
    <property type="match status" value="3"/>
</dbReference>
<feature type="binding site" description="axial binding residue" evidence="6">
    <location>
        <position position="435"/>
    </location>
    <ligand>
        <name>heme</name>
        <dbReference type="ChEBI" id="CHEBI:30413"/>
    </ligand>
    <ligandPart>
        <name>Fe</name>
        <dbReference type="ChEBI" id="CHEBI:18248"/>
    </ligandPart>
</feature>
<comment type="cofactor">
    <cofactor evidence="6">
        <name>heme</name>
        <dbReference type="ChEBI" id="CHEBI:30413"/>
    </cofactor>
</comment>
<evidence type="ECO:0000256" key="3">
    <source>
        <dbReference type="ARBA" id="ARBA00022821"/>
    </source>
</evidence>
<dbReference type="GO" id="GO:0006952">
    <property type="term" value="P:defense response"/>
    <property type="evidence" value="ECO:0007669"/>
    <property type="project" value="UniProtKB-KW"/>
</dbReference>
<name>A0A199UEJ8_ANACO</name>
<protein>
    <submittedName>
        <fullName evidence="8">Geraniol 8-hydroxylase</fullName>
    </submittedName>
</protein>
<keyword evidence="2 6" id="KW-0479">Metal-binding</keyword>
<dbReference type="InterPro" id="IPR017972">
    <property type="entry name" value="Cyt_P450_CS"/>
</dbReference>
<keyword evidence="6" id="KW-0349">Heme</keyword>
<dbReference type="GO" id="GO:0016709">
    <property type="term" value="F:oxidoreductase activity, acting on paired donors, with incorporation or reduction of molecular oxygen, NAD(P)H as one donor, and incorporation of one atom of oxygen"/>
    <property type="evidence" value="ECO:0007669"/>
    <property type="project" value="UniProtKB-ARBA"/>
</dbReference>
<feature type="transmembrane region" description="Helical" evidence="7">
    <location>
        <begin position="6"/>
        <end position="23"/>
    </location>
</feature>
<dbReference type="PRINTS" id="PR00385">
    <property type="entry name" value="P450"/>
</dbReference>
<sequence length="1352" mass="154050">MELQLMIFWITTAITLLYVLSFVRAKISGDGRRLPPGPRPLPIVGNMLMVGKLPHRTYARLAKAYGHIFTIKFGQALADVVVSSPEIAREVLQKQDPLFCDRWVPDAAKAHGHNVSSMSWLPVDQQWLNLRKLVNTELVSSQRLGDLQALRHKKARELAAYLREKSLEGEPVNIGGAVYSTTLNTISNLLFSLDVVHPSSEAPGNFKEIMWGVMYELSNANISDFFPLLAALDLQGRRRRLAVHFRRLHEVLDKIVDQRIQENAAEGTYKDFLEAIIHGHSDGKGLSLDRHTDLFIGAADTTTTTIEWAMAEVLRNPRVLAKLREEVKEAFKEGEVNESVAVKLPYLQAVVKETLRLHTPVPFLLPHKTVTTVELCGYTIPKGTRVLVNFWAIGRDRECWRDPDEFIPERFLEREVDYVGQNFEFIPFSSGRRRCPGYPLAYRMLHLMLAALMHFDWKLPDGMEPKDVDMTKLSGDGRRLPPGPRPLPIVGNMLMVGKQPHRTYARLAKAYGPIFTIRFGQALADVVVSSREIAREVLQKQDPLFCNRWVPDAAQAHGHNVSSMLWLPVDQQWRNLRKLVNTELFSSQRLDDLQALRHKKARKLVAYLREKSLEGKLVDVGGAVYSTTVNTISNLLPGSLKEIMRGVIEEIANANISDFIPFFAALDLQGRRRRLADHFQRLHELLDKVVDQRIQENAAEGTYKDFLEAIIHRHTDGKGLNLDKHTDLFIGVADTTTTTIEWAMAELLRNPRVLAKLREEVKEAFKEGEVNESIAVKLPYLQPVVKETLRLHTPLPFLLPHKTVSTVELCGYTIPKDTRVVVNFWAIGRDRERWRDPDEFIPERFLERDVDYVGQNFEFIPFGSGRRRCPGYSLGYRMLHLMLAALMQFDWKLPVGMEPKDVDMSEKPLPIIGNMLMVCKQPHRTYARLVKAYGPIFTMKFGQALADVVVSSPEIALEVLQKQDPLFCGRWAPDAAHMLWLPVDQQWRNLRKLVNTELASSQRLDDLQALRHTKARELVAYLREKSLEGKPVDVGGAVYSTTVNTISNLIFSVDVVNPSSEAPGSFKEIMRGVMYETSNANISDFFPFLAALDLQGRRRHLADHFRRLHEVLDKLVDQRIQENAAEGTYKDFVEAIIHRHTDGRGLNLDRHTDLFIGAAYTTTTTTTMEWAMAELLCNPRVLVKLREEVQQAFKEGEVNESVALKLPYLQAVVKETLRLHTPFPFLVPHRAVTAVQLCGYTIPKDTRVVVNFWAIGRDRERWRDPDEFISERFLGRDVDYVGQNFEFIPFGSGRRRCPGYSLGYRMLPLMLAALMQFDWKLPDGMEPKDVDMSEKFGVTLSMAVPLWAIPAE</sequence>
<dbReference type="STRING" id="4615.A0A199UEJ8"/>
<keyword evidence="7" id="KW-0472">Membrane</keyword>
<evidence type="ECO:0000313" key="8">
    <source>
        <dbReference type="EMBL" id="OAY63292.1"/>
    </source>
</evidence>
<reference evidence="8 9" key="1">
    <citation type="journal article" date="2016" name="DNA Res.">
        <title>The draft genome of MD-2 pineapple using hybrid error correction of long reads.</title>
        <authorList>
            <person name="Redwan R.M."/>
            <person name="Saidin A."/>
            <person name="Kumar S.V."/>
        </authorList>
    </citation>
    <scope>NUCLEOTIDE SEQUENCE [LARGE SCALE GENOMIC DNA]</scope>
    <source>
        <strain evidence="9">cv. MD2</strain>
        <tissue evidence="8">Leaf</tissue>
    </source>
</reference>
<comment type="caution">
    <text evidence="8">The sequence shown here is derived from an EMBL/GenBank/DDBJ whole genome shotgun (WGS) entry which is preliminary data.</text>
</comment>
<proteinExistence type="inferred from homology"/>
<dbReference type="GO" id="GO:0051502">
    <property type="term" value="P:diterpene phytoalexin biosynthetic process"/>
    <property type="evidence" value="ECO:0007669"/>
    <property type="project" value="UniProtKB-ARBA"/>
</dbReference>
<keyword evidence="5 6" id="KW-0408">Iron</keyword>
<accession>A0A199UEJ8</accession>
<dbReference type="InterPro" id="IPR001128">
    <property type="entry name" value="Cyt_P450"/>
</dbReference>
<dbReference type="PROSITE" id="PS00086">
    <property type="entry name" value="CYTOCHROME_P450"/>
    <property type="match status" value="3"/>
</dbReference>
<evidence type="ECO:0000256" key="1">
    <source>
        <dbReference type="ARBA" id="ARBA00010617"/>
    </source>
</evidence>
<evidence type="ECO:0000313" key="9">
    <source>
        <dbReference type="Proteomes" id="UP000092600"/>
    </source>
</evidence>
<dbReference type="SUPFAM" id="SSF48264">
    <property type="entry name" value="Cytochrome P450"/>
    <property type="match status" value="3"/>
</dbReference>
<keyword evidence="3" id="KW-0611">Plant defense</keyword>
<keyword evidence="4" id="KW-0560">Oxidoreductase</keyword>
<dbReference type="Proteomes" id="UP000092600">
    <property type="component" value="Unassembled WGS sequence"/>
</dbReference>
<evidence type="ECO:0000256" key="4">
    <source>
        <dbReference type="ARBA" id="ARBA00023002"/>
    </source>
</evidence>
<comment type="similarity">
    <text evidence="1">Belongs to the cytochrome P450 family.</text>
</comment>
<dbReference type="EMBL" id="LSRQ01008358">
    <property type="protein sequence ID" value="OAY63292.1"/>
    <property type="molecule type" value="Genomic_DNA"/>
</dbReference>
<organism evidence="8 9">
    <name type="scientific">Ananas comosus</name>
    <name type="common">Pineapple</name>
    <name type="synonym">Ananas ananas</name>
    <dbReference type="NCBI Taxonomy" id="4615"/>
    <lineage>
        <taxon>Eukaryota</taxon>
        <taxon>Viridiplantae</taxon>
        <taxon>Streptophyta</taxon>
        <taxon>Embryophyta</taxon>
        <taxon>Tracheophyta</taxon>
        <taxon>Spermatophyta</taxon>
        <taxon>Magnoliopsida</taxon>
        <taxon>Liliopsida</taxon>
        <taxon>Poales</taxon>
        <taxon>Bromeliaceae</taxon>
        <taxon>Bromelioideae</taxon>
        <taxon>Ananas</taxon>
    </lineage>
</organism>
<dbReference type="GO" id="GO:0005506">
    <property type="term" value="F:iron ion binding"/>
    <property type="evidence" value="ECO:0007669"/>
    <property type="project" value="InterPro"/>
</dbReference>
<dbReference type="CDD" id="cd11073">
    <property type="entry name" value="CYP76-like"/>
    <property type="match status" value="3"/>
</dbReference>
<keyword evidence="7" id="KW-1133">Transmembrane helix</keyword>
<keyword evidence="7" id="KW-0812">Transmembrane</keyword>
<evidence type="ECO:0000256" key="5">
    <source>
        <dbReference type="ARBA" id="ARBA00023004"/>
    </source>
</evidence>
<gene>
    <name evidence="8" type="ORF">ACMD2_18417</name>
</gene>
<dbReference type="PRINTS" id="PR00463">
    <property type="entry name" value="EP450I"/>
</dbReference>
<dbReference type="GO" id="GO:0020037">
    <property type="term" value="F:heme binding"/>
    <property type="evidence" value="ECO:0007669"/>
    <property type="project" value="InterPro"/>
</dbReference>
<evidence type="ECO:0000256" key="2">
    <source>
        <dbReference type="ARBA" id="ARBA00022723"/>
    </source>
</evidence>
<dbReference type="PANTHER" id="PTHR47950">
    <property type="entry name" value="CYTOCHROME P450, FAMILY 76, SUBFAMILY C, POLYPEPTIDE 5-RELATED"/>
    <property type="match status" value="1"/>
</dbReference>